<dbReference type="Pfam" id="PF14111">
    <property type="entry name" value="DUF4283"/>
    <property type="match status" value="1"/>
</dbReference>
<keyword evidence="1" id="KW-0863">Zinc-finger</keyword>
<dbReference type="SUPFAM" id="SSF56219">
    <property type="entry name" value="DNase I-like"/>
    <property type="match status" value="1"/>
</dbReference>
<dbReference type="PROSITE" id="PS50158">
    <property type="entry name" value="ZF_CCHC"/>
    <property type="match status" value="1"/>
</dbReference>
<evidence type="ECO:0000313" key="3">
    <source>
        <dbReference type="EMBL" id="MCH81347.1"/>
    </source>
</evidence>
<dbReference type="InterPro" id="IPR025836">
    <property type="entry name" value="Zn_knuckle_CX2CX4HX4C"/>
</dbReference>
<dbReference type="GO" id="GO:0003824">
    <property type="term" value="F:catalytic activity"/>
    <property type="evidence" value="ECO:0007669"/>
    <property type="project" value="InterPro"/>
</dbReference>
<reference evidence="3 4" key="1">
    <citation type="journal article" date="2018" name="Front. Plant Sci.">
        <title>Red Clover (Trifolium pratense) and Zigzag Clover (T. medium) - A Picture of Genomic Similarities and Differences.</title>
        <authorList>
            <person name="Dluhosova J."/>
            <person name="Istvanek J."/>
            <person name="Nedelnik J."/>
            <person name="Repkova J."/>
        </authorList>
    </citation>
    <scope>NUCLEOTIDE SEQUENCE [LARGE SCALE GENOMIC DNA]</scope>
    <source>
        <strain evidence="4">cv. 10/8</strain>
        <tissue evidence="3">Leaf</tissue>
    </source>
</reference>
<evidence type="ECO:0000259" key="2">
    <source>
        <dbReference type="PROSITE" id="PS50158"/>
    </source>
</evidence>
<dbReference type="Gene3D" id="3.60.10.10">
    <property type="entry name" value="Endonuclease/exonuclease/phosphatase"/>
    <property type="match status" value="1"/>
</dbReference>
<proteinExistence type="predicted"/>
<dbReference type="InterPro" id="IPR036691">
    <property type="entry name" value="Endo/exonu/phosph_ase_sf"/>
</dbReference>
<dbReference type="Pfam" id="PF14392">
    <property type="entry name" value="zf-CCHC_4"/>
    <property type="match status" value="1"/>
</dbReference>
<feature type="domain" description="CCHC-type" evidence="2">
    <location>
        <begin position="231"/>
        <end position="246"/>
    </location>
</feature>
<keyword evidence="1" id="KW-0862">Zinc</keyword>
<name>A0A392M1Y7_9FABA</name>
<dbReference type="InterPro" id="IPR040256">
    <property type="entry name" value="At4g02000-like"/>
</dbReference>
<dbReference type="AlphaFoldDB" id="A0A392M1Y7"/>
<dbReference type="InterPro" id="IPR005135">
    <property type="entry name" value="Endo/exonuclease/phosphatase"/>
</dbReference>
<dbReference type="EMBL" id="LXQA010002186">
    <property type="protein sequence ID" value="MCH81347.1"/>
    <property type="molecule type" value="Genomic_DNA"/>
</dbReference>
<protein>
    <recommendedName>
        <fullName evidence="2">CCHC-type domain-containing protein</fullName>
    </recommendedName>
</protein>
<keyword evidence="1" id="KW-0479">Metal-binding</keyword>
<dbReference type="Proteomes" id="UP000265520">
    <property type="component" value="Unassembled WGS sequence"/>
</dbReference>
<dbReference type="GO" id="GO:0008270">
    <property type="term" value="F:zinc ion binding"/>
    <property type="evidence" value="ECO:0007669"/>
    <property type="project" value="UniProtKB-KW"/>
</dbReference>
<accession>A0A392M1Y7</accession>
<dbReference type="PANTHER" id="PTHR31286">
    <property type="entry name" value="GLYCINE-RICH CELL WALL STRUCTURAL PROTEIN 1.8-LIKE"/>
    <property type="match status" value="1"/>
</dbReference>
<gene>
    <name evidence="3" type="ORF">A2U01_0002133</name>
</gene>
<evidence type="ECO:0000256" key="1">
    <source>
        <dbReference type="PROSITE-ProRule" id="PRU00047"/>
    </source>
</evidence>
<dbReference type="GO" id="GO:0003676">
    <property type="term" value="F:nucleic acid binding"/>
    <property type="evidence" value="ECO:0007669"/>
    <property type="project" value="InterPro"/>
</dbReference>
<sequence length="587" mass="67847">SYLYGSYGNQDWLGRWPEGNNNNHSIRNTVINVENLTLNDEEDELELEFDENEANIQKNSFNLVGRFLTNRPIRVNMMMGKMGDIWQPGKGMEVEEAHPGLFVFRFFHQLDVQNILKEGPWSFHNHTLVLNVFPDDVDPREVPLFNVPFWIQVHELPSGFMSQKTGKNIGNYIGEFLEYDEKNDSLTWRKYMRICVLVDVRIPLKRFKKIKKPGGESNLIRFKYERLGTFCYICGLLGHSNNKCPKLFDMADITKVTREWGPELRAEMGRRQGGESRWLRGAGDPSWVAPNPIVMSNKYGGSKSGDNGTKDHLTVNVNDEDKVKMLAISDIFKNPAIIFPKVAGKNVNAINEEDVTEELILESDRKRSRSQQEEIHAENVQKVQEETKNKLGFDAVFAVDRIGRSGGLALLWKNKIDCHIISYSNNFINVAVRADNWNQWRFTGFYGYPEHDRRRDSWDLLRSLAQDMSLSWCVMGDFNDMLSADDKRGGTPQSQWLLRGFQEAVQDSGLIDLPMDGYPFTWTKGRRVTNPIEERLDRAMATQRWIDEFPNFKFTNTIADRSDHSPILLKLLNVEKVFKPRIFQVCK</sequence>
<evidence type="ECO:0000313" key="4">
    <source>
        <dbReference type="Proteomes" id="UP000265520"/>
    </source>
</evidence>
<dbReference type="Pfam" id="PF03372">
    <property type="entry name" value="Exo_endo_phos"/>
    <property type="match status" value="1"/>
</dbReference>
<comment type="caution">
    <text evidence="3">The sequence shown here is derived from an EMBL/GenBank/DDBJ whole genome shotgun (WGS) entry which is preliminary data.</text>
</comment>
<organism evidence="3 4">
    <name type="scientific">Trifolium medium</name>
    <dbReference type="NCBI Taxonomy" id="97028"/>
    <lineage>
        <taxon>Eukaryota</taxon>
        <taxon>Viridiplantae</taxon>
        <taxon>Streptophyta</taxon>
        <taxon>Embryophyta</taxon>
        <taxon>Tracheophyta</taxon>
        <taxon>Spermatophyta</taxon>
        <taxon>Magnoliopsida</taxon>
        <taxon>eudicotyledons</taxon>
        <taxon>Gunneridae</taxon>
        <taxon>Pentapetalae</taxon>
        <taxon>rosids</taxon>
        <taxon>fabids</taxon>
        <taxon>Fabales</taxon>
        <taxon>Fabaceae</taxon>
        <taxon>Papilionoideae</taxon>
        <taxon>50 kb inversion clade</taxon>
        <taxon>NPAAA clade</taxon>
        <taxon>Hologalegina</taxon>
        <taxon>IRL clade</taxon>
        <taxon>Trifolieae</taxon>
        <taxon>Trifolium</taxon>
    </lineage>
</organism>
<dbReference type="InterPro" id="IPR025558">
    <property type="entry name" value="DUF4283"/>
</dbReference>
<feature type="non-terminal residue" evidence="3">
    <location>
        <position position="1"/>
    </location>
</feature>
<keyword evidence="4" id="KW-1185">Reference proteome</keyword>
<dbReference type="InterPro" id="IPR001878">
    <property type="entry name" value="Znf_CCHC"/>
</dbReference>
<dbReference type="PANTHER" id="PTHR31286:SF153">
    <property type="entry name" value="DUF4283 DOMAIN PROTEIN"/>
    <property type="match status" value="1"/>
</dbReference>